<name>A0A7M1NVR0_HAEPA</name>
<evidence type="ECO:0000313" key="3">
    <source>
        <dbReference type="Proteomes" id="UP000595009"/>
    </source>
</evidence>
<dbReference type="Gene3D" id="2.60.40.4150">
    <property type="entry name" value="Type VI secretion system, lipoprotein SciN"/>
    <property type="match status" value="1"/>
</dbReference>
<evidence type="ECO:0000313" key="2">
    <source>
        <dbReference type="EMBL" id="QOR17028.1"/>
    </source>
</evidence>
<gene>
    <name evidence="2" type="primary">tssJ</name>
    <name evidence="2" type="ORF">INP94_09205</name>
</gene>
<dbReference type="NCBIfam" id="TIGR03352">
    <property type="entry name" value="VI_chp_3"/>
    <property type="match status" value="1"/>
</dbReference>
<evidence type="ECO:0000256" key="1">
    <source>
        <dbReference type="SAM" id="SignalP"/>
    </source>
</evidence>
<proteinExistence type="predicted"/>
<dbReference type="EMBL" id="CP063120">
    <property type="protein sequence ID" value="QOR17028.1"/>
    <property type="molecule type" value="Genomic_DNA"/>
</dbReference>
<feature type="signal peptide" evidence="1">
    <location>
        <begin position="1"/>
        <end position="26"/>
    </location>
</feature>
<organism evidence="2 3">
    <name type="scientific">Haemophilus parainfluenzae</name>
    <dbReference type="NCBI Taxonomy" id="729"/>
    <lineage>
        <taxon>Bacteria</taxon>
        <taxon>Pseudomonadati</taxon>
        <taxon>Pseudomonadota</taxon>
        <taxon>Gammaproteobacteria</taxon>
        <taxon>Pasteurellales</taxon>
        <taxon>Pasteurellaceae</taxon>
        <taxon>Haemophilus</taxon>
    </lineage>
</organism>
<keyword evidence="1" id="KW-0732">Signal</keyword>
<dbReference type="Proteomes" id="UP000595009">
    <property type="component" value="Chromosome"/>
</dbReference>
<dbReference type="PANTHER" id="PTHR37625:SF5">
    <property type="entry name" value="LIPOPROTEIN"/>
    <property type="match status" value="1"/>
</dbReference>
<dbReference type="PROSITE" id="PS51257">
    <property type="entry name" value="PROKAR_LIPOPROTEIN"/>
    <property type="match status" value="1"/>
</dbReference>
<feature type="chain" id="PRO_5029735251" evidence="1">
    <location>
        <begin position="27"/>
        <end position="184"/>
    </location>
</feature>
<dbReference type="Pfam" id="PF12790">
    <property type="entry name" value="T6SS-SciN"/>
    <property type="match status" value="1"/>
</dbReference>
<keyword evidence="2" id="KW-0449">Lipoprotein</keyword>
<dbReference type="InterPro" id="IPR017734">
    <property type="entry name" value="T6SS_SciN"/>
</dbReference>
<dbReference type="RefSeq" id="WP_197543425.1">
    <property type="nucleotide sequence ID" value="NZ_CP063120.1"/>
</dbReference>
<reference evidence="2 3" key="1">
    <citation type="submission" date="2020-10" db="EMBL/GenBank/DDBJ databases">
        <title>Genomic diversity and antimicrobial resistance of Haemophilus colonising the airways of young children with cystic fibrosis.</title>
        <authorList>
            <person name="Watts S.C."/>
            <person name="Judd L.M."/>
            <person name="Carzino R."/>
            <person name="Ranganathan S."/>
            <person name="Holt K.E."/>
        </authorList>
    </citation>
    <scope>NUCLEOTIDE SEQUENCE [LARGE SCALE GENOMIC DNA]</scope>
    <source>
        <strain evidence="2 3">M1C137_2</strain>
    </source>
</reference>
<dbReference type="InterPro" id="IPR038706">
    <property type="entry name" value="Type_VI_SciN-like_sf"/>
</dbReference>
<dbReference type="PANTHER" id="PTHR37625">
    <property type="entry name" value="OUTER MEMBRANE LIPOPROTEIN-RELATED"/>
    <property type="match status" value="1"/>
</dbReference>
<sequence length="184" mass="20420">MLLVNRFSPLKCLVLGIVIASTTACGNTGMALSKMGQIIKDPTIPVGGPLDQPSTLNLTLLAEPDINRNETNQPSPIEVKVVYLSEDSRLLSAYYEQLSTEDIKEVLGKNYIDHQDYTLLPSQFKAVPPIKLDKNNNYLGVVAYYADSGETEWKKVVKLSGVGHKYSVLVHLKDKEVDVRKDEE</sequence>
<protein>
    <submittedName>
        <fullName evidence="2">Type VI secretion system lipoprotein TssJ</fullName>
    </submittedName>
</protein>
<accession>A0A7M1NVR0</accession>
<dbReference type="AlphaFoldDB" id="A0A7M1NVR0"/>